<gene>
    <name evidence="3" type="ORF">IAC43_04415</name>
</gene>
<dbReference type="AlphaFoldDB" id="A0A9D1KRS1"/>
<name>A0A9D1KRS1_9FIRM</name>
<feature type="transmembrane region" description="Helical" evidence="1">
    <location>
        <begin position="20"/>
        <end position="40"/>
    </location>
</feature>
<evidence type="ECO:0000313" key="3">
    <source>
        <dbReference type="EMBL" id="HIT94405.1"/>
    </source>
</evidence>
<evidence type="ECO:0000313" key="4">
    <source>
        <dbReference type="Proteomes" id="UP000824160"/>
    </source>
</evidence>
<evidence type="ECO:0000256" key="1">
    <source>
        <dbReference type="SAM" id="Phobius"/>
    </source>
</evidence>
<organism evidence="3 4">
    <name type="scientific">Candidatus Faecivivens stercoripullorum</name>
    <dbReference type="NCBI Taxonomy" id="2840805"/>
    <lineage>
        <taxon>Bacteria</taxon>
        <taxon>Bacillati</taxon>
        <taxon>Bacillota</taxon>
        <taxon>Clostridia</taxon>
        <taxon>Eubacteriales</taxon>
        <taxon>Oscillospiraceae</taxon>
        <taxon>Oscillospiraceae incertae sedis</taxon>
        <taxon>Candidatus Faecivivens</taxon>
    </lineage>
</organism>
<dbReference type="Pfam" id="PF07786">
    <property type="entry name" value="HGSNAT_cat"/>
    <property type="match status" value="1"/>
</dbReference>
<proteinExistence type="predicted"/>
<sequence length="252" mass="28873">MESETAPRRRLSVLDTLRGITLVSMILYHAAWDAVFIAGMEWEWYHGTGAFIWQQSICWTFIILSGFCLPLGRHPVRRGIEVFGAGLLVTAVTVIFMPENRVVFGVLTLLGSCMILTGLLNRLLRKVPSGVGLLGSILLFWLTRWVSDGMIGIKGIFFLPLPQLLYKGLGMTFLGFTEPGFMSTDYFPMLPWYFLFLAGYFVCRICQRMGFRGRWWTWNIPPFGWMGRHSLVIYLLHQPVLYLLTVAAEWIF</sequence>
<comment type="caution">
    <text evidence="3">The sequence shown here is derived from an EMBL/GenBank/DDBJ whole genome shotgun (WGS) entry which is preliminary data.</text>
</comment>
<keyword evidence="1" id="KW-1133">Transmembrane helix</keyword>
<keyword evidence="1" id="KW-0472">Membrane</keyword>
<feature type="domain" description="Heparan-alpha-glucosaminide N-acetyltransferase catalytic" evidence="2">
    <location>
        <begin position="10"/>
        <end position="239"/>
    </location>
</feature>
<dbReference type="EMBL" id="DVLW01000116">
    <property type="protein sequence ID" value="HIT94405.1"/>
    <property type="molecule type" value="Genomic_DNA"/>
</dbReference>
<feature type="transmembrane region" description="Helical" evidence="1">
    <location>
        <begin position="186"/>
        <end position="206"/>
    </location>
</feature>
<reference evidence="3" key="1">
    <citation type="submission" date="2020-10" db="EMBL/GenBank/DDBJ databases">
        <authorList>
            <person name="Gilroy R."/>
        </authorList>
    </citation>
    <scope>NUCLEOTIDE SEQUENCE</scope>
    <source>
        <strain evidence="3">ChiBcec7-5410</strain>
    </source>
</reference>
<feature type="transmembrane region" description="Helical" evidence="1">
    <location>
        <begin position="79"/>
        <end position="97"/>
    </location>
</feature>
<feature type="transmembrane region" description="Helical" evidence="1">
    <location>
        <begin position="52"/>
        <end position="72"/>
    </location>
</feature>
<reference evidence="3" key="2">
    <citation type="journal article" date="2021" name="PeerJ">
        <title>Extensive microbial diversity within the chicken gut microbiome revealed by metagenomics and culture.</title>
        <authorList>
            <person name="Gilroy R."/>
            <person name="Ravi A."/>
            <person name="Getino M."/>
            <person name="Pursley I."/>
            <person name="Horton D.L."/>
            <person name="Alikhan N.F."/>
            <person name="Baker D."/>
            <person name="Gharbi K."/>
            <person name="Hall N."/>
            <person name="Watson M."/>
            <person name="Adriaenssens E.M."/>
            <person name="Foster-Nyarko E."/>
            <person name="Jarju S."/>
            <person name="Secka A."/>
            <person name="Antonio M."/>
            <person name="Oren A."/>
            <person name="Chaudhuri R.R."/>
            <person name="La Ragione R."/>
            <person name="Hildebrand F."/>
            <person name="Pallen M.J."/>
        </authorList>
    </citation>
    <scope>NUCLEOTIDE SEQUENCE</scope>
    <source>
        <strain evidence="3">ChiBcec7-5410</strain>
    </source>
</reference>
<keyword evidence="1" id="KW-0812">Transmembrane</keyword>
<accession>A0A9D1KRS1</accession>
<dbReference type="InterPro" id="IPR012429">
    <property type="entry name" value="HGSNAT_cat"/>
</dbReference>
<protein>
    <submittedName>
        <fullName evidence="3">DUF1624 domain-containing protein</fullName>
    </submittedName>
</protein>
<evidence type="ECO:0000259" key="2">
    <source>
        <dbReference type="Pfam" id="PF07786"/>
    </source>
</evidence>
<dbReference type="Proteomes" id="UP000824160">
    <property type="component" value="Unassembled WGS sequence"/>
</dbReference>
<feature type="transmembrane region" description="Helical" evidence="1">
    <location>
        <begin position="103"/>
        <end position="124"/>
    </location>
</feature>